<sequence>MKSLFFSPSWNGWMWLGPFCVSFSSSLPLYYLLTYLPNQPTTSMRQPESILAVIYVAFSILPTS</sequence>
<name>A0ACD1I466_9EURO</name>
<protein>
    <submittedName>
        <fullName evidence="1">Uncharacterized protein</fullName>
    </submittedName>
</protein>
<dbReference type="EMBL" id="KZ824568">
    <property type="protein sequence ID" value="RAK85099.1"/>
    <property type="molecule type" value="Genomic_DNA"/>
</dbReference>
<accession>A0ACD1I466</accession>
<proteinExistence type="predicted"/>
<evidence type="ECO:0000313" key="1">
    <source>
        <dbReference type="EMBL" id="RAK85099.1"/>
    </source>
</evidence>
<keyword evidence="2" id="KW-1185">Reference proteome</keyword>
<evidence type="ECO:0000313" key="2">
    <source>
        <dbReference type="Proteomes" id="UP000249748"/>
    </source>
</evidence>
<dbReference type="Proteomes" id="UP000249748">
    <property type="component" value="Unassembled WGS sequence"/>
</dbReference>
<gene>
    <name evidence="1" type="ORF">BO79DRAFT_49033</name>
</gene>
<organism evidence="1 2">
    <name type="scientific">Aspergillus costaricaensis CBS 115574</name>
    <dbReference type="NCBI Taxonomy" id="1448317"/>
    <lineage>
        <taxon>Eukaryota</taxon>
        <taxon>Fungi</taxon>
        <taxon>Dikarya</taxon>
        <taxon>Ascomycota</taxon>
        <taxon>Pezizomycotina</taxon>
        <taxon>Eurotiomycetes</taxon>
        <taxon>Eurotiomycetidae</taxon>
        <taxon>Eurotiales</taxon>
        <taxon>Aspergillaceae</taxon>
        <taxon>Aspergillus</taxon>
        <taxon>Aspergillus subgen. Circumdati</taxon>
    </lineage>
</organism>
<reference evidence="1" key="1">
    <citation type="submission" date="2018-02" db="EMBL/GenBank/DDBJ databases">
        <title>The genomes of Aspergillus section Nigri reveals drivers in fungal speciation.</title>
        <authorList>
            <consortium name="DOE Joint Genome Institute"/>
            <person name="Vesth T.C."/>
            <person name="Nybo J."/>
            <person name="Theobald S."/>
            <person name="Brandl J."/>
            <person name="Frisvad J.C."/>
            <person name="Nielsen K.F."/>
            <person name="Lyhne E.K."/>
            <person name="Kogle M.E."/>
            <person name="Kuo A."/>
            <person name="Riley R."/>
            <person name="Clum A."/>
            <person name="Nolan M."/>
            <person name="Lipzen A."/>
            <person name="Salamov A."/>
            <person name="Henrissat B."/>
            <person name="Wiebenga A."/>
            <person name="De vries R.P."/>
            <person name="Grigoriev I.V."/>
            <person name="Mortensen U.H."/>
            <person name="Andersen M.R."/>
            <person name="Baker S.E."/>
        </authorList>
    </citation>
    <scope>NUCLEOTIDE SEQUENCE</scope>
    <source>
        <strain evidence="1">CBS 115574</strain>
    </source>
</reference>